<proteinExistence type="predicted"/>
<protein>
    <submittedName>
        <fullName evidence="2">Uncharacterized protein</fullName>
    </submittedName>
</protein>
<dbReference type="RefSeq" id="WP_271185776.1">
    <property type="nucleotide sequence ID" value="NZ_BSFE01000002.1"/>
</dbReference>
<reference evidence="2" key="1">
    <citation type="journal article" date="2014" name="Int. J. Syst. Evol. Microbiol.">
        <title>Complete genome sequence of Corynebacterium casei LMG S-19264T (=DSM 44701T), isolated from a smear-ripened cheese.</title>
        <authorList>
            <consortium name="US DOE Joint Genome Institute (JGI-PGF)"/>
            <person name="Walter F."/>
            <person name="Albersmeier A."/>
            <person name="Kalinowski J."/>
            <person name="Ruckert C."/>
        </authorList>
    </citation>
    <scope>NUCLEOTIDE SEQUENCE</scope>
    <source>
        <strain evidence="2">VKM B-1513</strain>
    </source>
</reference>
<evidence type="ECO:0000313" key="3">
    <source>
        <dbReference type="Proteomes" id="UP001143486"/>
    </source>
</evidence>
<name>A0A9W6IKY0_9PROT</name>
<keyword evidence="3" id="KW-1185">Reference proteome</keyword>
<comment type="caution">
    <text evidence="2">The sequence shown here is derived from an EMBL/GenBank/DDBJ whole genome shotgun (WGS) entry which is preliminary data.</text>
</comment>
<sequence>MSGTAIRNAFVALAICAAIVIALRLIAAELYLPAIPVIFVIAAIVGVIPRNRLIQIQILVPAALGVAAVEVLTVNGIPLAPAFALALGLASLGTGVWLSGLRPHAAH</sequence>
<dbReference type="Proteomes" id="UP001143486">
    <property type="component" value="Unassembled WGS sequence"/>
</dbReference>
<feature type="transmembrane region" description="Helical" evidence="1">
    <location>
        <begin position="54"/>
        <end position="72"/>
    </location>
</feature>
<evidence type="ECO:0000256" key="1">
    <source>
        <dbReference type="SAM" id="Phobius"/>
    </source>
</evidence>
<reference evidence="2" key="2">
    <citation type="submission" date="2023-01" db="EMBL/GenBank/DDBJ databases">
        <authorList>
            <person name="Sun Q."/>
            <person name="Evtushenko L."/>
        </authorList>
    </citation>
    <scope>NUCLEOTIDE SEQUENCE</scope>
    <source>
        <strain evidence="2">VKM B-1513</strain>
    </source>
</reference>
<evidence type="ECO:0000313" key="2">
    <source>
        <dbReference type="EMBL" id="GLK51394.1"/>
    </source>
</evidence>
<feature type="transmembrane region" description="Helical" evidence="1">
    <location>
        <begin position="30"/>
        <end position="48"/>
    </location>
</feature>
<keyword evidence="1" id="KW-1133">Transmembrane helix</keyword>
<accession>A0A9W6IKY0</accession>
<feature type="transmembrane region" description="Helical" evidence="1">
    <location>
        <begin position="6"/>
        <end position="23"/>
    </location>
</feature>
<keyword evidence="1" id="KW-0812">Transmembrane</keyword>
<gene>
    <name evidence="2" type="ORF">GCM10017621_09020</name>
</gene>
<feature type="transmembrane region" description="Helical" evidence="1">
    <location>
        <begin position="79"/>
        <end position="98"/>
    </location>
</feature>
<dbReference type="AlphaFoldDB" id="A0A9W6IKY0"/>
<dbReference type="EMBL" id="BSFE01000002">
    <property type="protein sequence ID" value="GLK51394.1"/>
    <property type="molecule type" value="Genomic_DNA"/>
</dbReference>
<organism evidence="2 3">
    <name type="scientific">Maricaulis virginensis</name>
    <dbReference type="NCBI Taxonomy" id="144022"/>
    <lineage>
        <taxon>Bacteria</taxon>
        <taxon>Pseudomonadati</taxon>
        <taxon>Pseudomonadota</taxon>
        <taxon>Alphaproteobacteria</taxon>
        <taxon>Maricaulales</taxon>
        <taxon>Maricaulaceae</taxon>
        <taxon>Maricaulis</taxon>
    </lineage>
</organism>
<keyword evidence="1" id="KW-0472">Membrane</keyword>